<dbReference type="HAMAP" id="MF_01107">
    <property type="entry name" value="ArgD_aminotrans_3"/>
    <property type="match status" value="1"/>
</dbReference>
<keyword evidence="3 5" id="KW-0808">Transferase</keyword>
<organism evidence="6 7">
    <name type="scientific">Cyclonatronum proteinivorum</name>
    <dbReference type="NCBI Taxonomy" id="1457365"/>
    <lineage>
        <taxon>Bacteria</taxon>
        <taxon>Pseudomonadati</taxon>
        <taxon>Balneolota</taxon>
        <taxon>Balneolia</taxon>
        <taxon>Balneolales</taxon>
        <taxon>Cyclonatronaceae</taxon>
        <taxon>Cyclonatronum</taxon>
    </lineage>
</organism>
<dbReference type="EMBL" id="CP027806">
    <property type="protein sequence ID" value="AXJ00413.1"/>
    <property type="molecule type" value="Genomic_DNA"/>
</dbReference>
<keyword evidence="7" id="KW-1185">Reference proteome</keyword>
<dbReference type="EC" id="2.6.1.11" evidence="5"/>
<evidence type="ECO:0000256" key="5">
    <source>
        <dbReference type="HAMAP-Rule" id="MF_01107"/>
    </source>
</evidence>
<protein>
    <recommendedName>
        <fullName evidence="5">Acetylornithine aminotransferase</fullName>
        <shortName evidence="5">ACOAT</shortName>
        <ecNumber evidence="5">2.6.1.11</ecNumber>
    </recommendedName>
</protein>
<dbReference type="FunFam" id="3.40.640.10:FF:000004">
    <property type="entry name" value="Acetylornithine aminotransferase"/>
    <property type="match status" value="1"/>
</dbReference>
<comment type="catalytic activity">
    <reaction evidence="5">
        <text>N(2)-acetyl-L-ornithine + 2-oxoglutarate = N-acetyl-L-glutamate 5-semialdehyde + L-glutamate</text>
        <dbReference type="Rhea" id="RHEA:18049"/>
        <dbReference type="ChEBI" id="CHEBI:16810"/>
        <dbReference type="ChEBI" id="CHEBI:29123"/>
        <dbReference type="ChEBI" id="CHEBI:29985"/>
        <dbReference type="ChEBI" id="CHEBI:57805"/>
        <dbReference type="EC" id="2.6.1.11"/>
    </reaction>
</comment>
<feature type="binding site" evidence="5">
    <location>
        <begin position="105"/>
        <end position="106"/>
    </location>
    <ligand>
        <name>pyridoxal 5'-phosphate</name>
        <dbReference type="ChEBI" id="CHEBI:597326"/>
    </ligand>
</feature>
<keyword evidence="5" id="KW-0963">Cytoplasm</keyword>
<dbReference type="Gene3D" id="3.40.640.10">
    <property type="entry name" value="Type I PLP-dependent aspartate aminotransferase-like (Major domain)"/>
    <property type="match status" value="1"/>
</dbReference>
<dbReference type="InterPro" id="IPR049704">
    <property type="entry name" value="Aminotrans_3_PPA_site"/>
</dbReference>
<feature type="binding site" evidence="5">
    <location>
        <begin position="220"/>
        <end position="223"/>
    </location>
    <ligand>
        <name>pyridoxal 5'-phosphate</name>
        <dbReference type="ChEBI" id="CHEBI:597326"/>
    </ligand>
</feature>
<dbReference type="InterPro" id="IPR050103">
    <property type="entry name" value="Class-III_PLP-dep_AT"/>
</dbReference>
<dbReference type="SUPFAM" id="SSF53383">
    <property type="entry name" value="PLP-dependent transferases"/>
    <property type="match status" value="1"/>
</dbReference>
<dbReference type="InterPro" id="IPR015424">
    <property type="entry name" value="PyrdxlP-dep_Trfase"/>
</dbReference>
<dbReference type="CDD" id="cd00610">
    <property type="entry name" value="OAT_like"/>
    <property type="match status" value="1"/>
</dbReference>
<dbReference type="PIRSF" id="PIRSF000521">
    <property type="entry name" value="Transaminase_4ab_Lys_Orn"/>
    <property type="match status" value="1"/>
</dbReference>
<dbReference type="NCBIfam" id="NF002325">
    <property type="entry name" value="PRK01278.1"/>
    <property type="match status" value="1"/>
</dbReference>
<dbReference type="AlphaFoldDB" id="A0A345UIW1"/>
<accession>A0A345UIW1</accession>
<gene>
    <name evidence="5" type="primary">argD</name>
    <name evidence="6" type="ORF">CYPRO_1148</name>
</gene>
<evidence type="ECO:0000256" key="2">
    <source>
        <dbReference type="ARBA" id="ARBA00022605"/>
    </source>
</evidence>
<dbReference type="RefSeq" id="WP_114983690.1">
    <property type="nucleotide sequence ID" value="NZ_CP027806.1"/>
</dbReference>
<name>A0A345UIW1_9BACT</name>
<dbReference type="Pfam" id="PF00202">
    <property type="entry name" value="Aminotran_3"/>
    <property type="match status" value="1"/>
</dbReference>
<dbReference type="GO" id="GO:0003992">
    <property type="term" value="F:N2-acetyl-L-ornithine:2-oxoglutarate 5-aminotransferase activity"/>
    <property type="evidence" value="ECO:0007669"/>
    <property type="project" value="UniProtKB-UniRule"/>
</dbReference>
<comment type="subcellular location">
    <subcellularLocation>
        <location evidence="5">Cytoplasm</location>
    </subcellularLocation>
</comment>
<dbReference type="GO" id="GO:0030170">
    <property type="term" value="F:pyridoxal phosphate binding"/>
    <property type="evidence" value="ECO:0007669"/>
    <property type="project" value="InterPro"/>
</dbReference>
<feature type="binding site" evidence="5">
    <location>
        <position position="277"/>
    </location>
    <ligand>
        <name>N(2)-acetyl-L-ornithine</name>
        <dbReference type="ChEBI" id="CHEBI:57805"/>
    </ligand>
</feature>
<dbReference type="InterPro" id="IPR015422">
    <property type="entry name" value="PyrdxlP-dep_Trfase_small"/>
</dbReference>
<evidence type="ECO:0000313" key="7">
    <source>
        <dbReference type="Proteomes" id="UP000254808"/>
    </source>
</evidence>
<keyword evidence="1 5" id="KW-0032">Aminotransferase</keyword>
<comment type="subunit">
    <text evidence="5">Homodimer.</text>
</comment>
<keyword evidence="4 5" id="KW-0663">Pyridoxal phosphate</keyword>
<dbReference type="OrthoDB" id="9807885at2"/>
<proteinExistence type="inferred from homology"/>
<comment type="similarity">
    <text evidence="5">Belongs to the class-III pyridoxal-phosphate-dependent aminotransferase family. ArgD subfamily.</text>
</comment>
<feature type="binding site" evidence="5">
    <location>
        <position position="278"/>
    </location>
    <ligand>
        <name>pyridoxal 5'-phosphate</name>
        <dbReference type="ChEBI" id="CHEBI:597326"/>
    </ligand>
</feature>
<reference evidence="6 7" key="1">
    <citation type="submission" date="2018-03" db="EMBL/GenBank/DDBJ databases">
        <title>Phenotypic and genomic properties of Cyclonatronum proteinivorum gen. nov., sp. nov., a haloalkaliphilic bacteroidete from soda lakes possessing Na+-translocating rhodopsin.</title>
        <authorList>
            <person name="Toshchakov S.V."/>
            <person name="Korzhenkov A."/>
            <person name="Samarov N.I."/>
            <person name="Kublanov I.V."/>
            <person name="Muntyan M.S."/>
            <person name="Sorokin D.Y."/>
        </authorList>
    </citation>
    <scope>NUCLEOTIDE SEQUENCE [LARGE SCALE GENOMIC DNA]</scope>
    <source>
        <strain evidence="6 7">Omega</strain>
    </source>
</reference>
<dbReference type="PANTHER" id="PTHR11986">
    <property type="entry name" value="AMINOTRANSFERASE CLASS III"/>
    <property type="match status" value="1"/>
</dbReference>
<evidence type="ECO:0000256" key="4">
    <source>
        <dbReference type="ARBA" id="ARBA00022898"/>
    </source>
</evidence>
<feature type="binding site" evidence="5">
    <location>
        <position position="139"/>
    </location>
    <ligand>
        <name>N(2)-acetyl-L-ornithine</name>
        <dbReference type="ChEBI" id="CHEBI:57805"/>
    </ligand>
</feature>
<feature type="binding site" evidence="5">
    <location>
        <position position="136"/>
    </location>
    <ligand>
        <name>pyridoxal 5'-phosphate</name>
        <dbReference type="ChEBI" id="CHEBI:597326"/>
    </ligand>
</feature>
<dbReference type="Proteomes" id="UP000254808">
    <property type="component" value="Chromosome"/>
</dbReference>
<evidence type="ECO:0000256" key="3">
    <source>
        <dbReference type="ARBA" id="ARBA00022679"/>
    </source>
</evidence>
<dbReference type="InterPro" id="IPR005814">
    <property type="entry name" value="Aminotrans_3"/>
</dbReference>
<dbReference type="NCBIfam" id="TIGR00707">
    <property type="entry name" value="argD"/>
    <property type="match status" value="1"/>
</dbReference>
<dbReference type="KEGG" id="cprv:CYPRO_1148"/>
<evidence type="ECO:0000256" key="1">
    <source>
        <dbReference type="ARBA" id="ARBA00022576"/>
    </source>
</evidence>
<evidence type="ECO:0000313" key="6">
    <source>
        <dbReference type="EMBL" id="AXJ00413.1"/>
    </source>
</evidence>
<dbReference type="Gene3D" id="3.90.1150.10">
    <property type="entry name" value="Aspartate Aminotransferase, domain 1"/>
    <property type="match status" value="1"/>
</dbReference>
<dbReference type="PROSITE" id="PS00600">
    <property type="entry name" value="AA_TRANSFER_CLASS_3"/>
    <property type="match status" value="1"/>
</dbReference>
<comment type="pathway">
    <text evidence="5">Amino-acid biosynthesis; L-arginine biosynthesis; N(2)-acetyl-L-ornithine from L-glutamate: step 4/4.</text>
</comment>
<dbReference type="GO" id="GO:0005737">
    <property type="term" value="C:cytoplasm"/>
    <property type="evidence" value="ECO:0007669"/>
    <property type="project" value="UniProtKB-SubCell"/>
</dbReference>
<comment type="cofactor">
    <cofactor evidence="5">
        <name>pyridoxal 5'-phosphate</name>
        <dbReference type="ChEBI" id="CHEBI:597326"/>
    </cofactor>
    <text evidence="5">Binds 1 pyridoxal phosphate per subunit.</text>
</comment>
<dbReference type="GO" id="GO:0006526">
    <property type="term" value="P:L-arginine biosynthetic process"/>
    <property type="evidence" value="ECO:0007669"/>
    <property type="project" value="UniProtKB-UniRule"/>
</dbReference>
<dbReference type="InterPro" id="IPR004636">
    <property type="entry name" value="AcOrn/SuccOrn_fam"/>
</dbReference>
<comment type="miscellaneous">
    <text evidence="5">May also have succinyldiaminopimelate aminotransferase activity, thus carrying out the corresponding step in lysine biosynthesis.</text>
</comment>
<dbReference type="UniPathway" id="UPA00068">
    <property type="reaction ID" value="UER00109"/>
</dbReference>
<sequence>MSEKSHHQLDTEVHFKTYKRYPVTLVKGEGSKVVDTEGKTYIDALAGIAVNNVGHCHPSVVAAIRKQAGEIIHTSNFFTTPQQVELAQKLVDLSNHDRVFFCNSGTEAIEGALKLAKRYANKTGKKGDIISFKGAFHGRTLGALAMGQPKYQQGFEPMLPGFTQIPFNDIQAAEAVINDDTVAVFIEPIQGEGGIHVADKAFINQLSALCYEYKALLIFDEIQCGIGRTGKFFAYEHFDIVPDVVCMAKGLGGGFPIGAFIATEEVAEVIEYGKHGTTFGGNPLACCAGLATIEAIFDENMLRMAQENGKWLRDRIRMEMPGEAGISEVRGLGLMTGVQLNFEASGVALRMLENGVIANVTATNVVRLVPALNISREELDTVVDVMVEAIAAERRAQRESAEIAD</sequence>
<keyword evidence="2 5" id="KW-0028">Amino-acid biosynthesis</keyword>
<dbReference type="PANTHER" id="PTHR11986:SF79">
    <property type="entry name" value="ACETYLORNITHINE AMINOTRANSFERASE, MITOCHONDRIAL"/>
    <property type="match status" value="1"/>
</dbReference>
<dbReference type="InterPro" id="IPR015421">
    <property type="entry name" value="PyrdxlP-dep_Trfase_major"/>
</dbReference>
<keyword evidence="5" id="KW-0055">Arginine biosynthesis</keyword>
<feature type="modified residue" description="N6-(pyridoxal phosphate)lysine" evidence="5">
    <location>
        <position position="249"/>
    </location>
</feature>
<dbReference type="GO" id="GO:0042802">
    <property type="term" value="F:identical protein binding"/>
    <property type="evidence" value="ECO:0007669"/>
    <property type="project" value="TreeGrafter"/>
</dbReference>